<feature type="repeat" description="TPR" evidence="3">
    <location>
        <begin position="273"/>
        <end position="306"/>
    </location>
</feature>
<keyword evidence="2 3" id="KW-0802">TPR repeat</keyword>
<sequence>MAVLSHYHPMTRILTVIINLVVVNITLTVTAQDQQRRDLLFNSTEKNFRLGTEALDDGKYQKAIQYFDACLYKNHLYTQAYFSRATAKEWLKQYKGALTDYNILLELVPDHSEGTMARGILRYNLKQYTLAKEDFLKFLSLPKGVTNTVFFRSSLFQSGTDKIMTAQGTTVEIYNYLGLTNTKLKAFKQAILYFDSAIHINSSEPDYLINRGIAHEGLGNKDAAVTDYRAALLLDPGNALASYNLGVLATRTSDTALAIETYTEVIQQDSTLAYAFTQRGIAKMESQDYEGALQDYNAALKLDDHNPENWLNRGLAKEKLGDFAGAYRDFSQTIHLKPDHDKAYLSRANVLIRLDKYEEAIQNYDIALFYYPSYGLAYFNRGIAKHNYRGSPEACPDLQKALELGIQNAAPIIKKICRD</sequence>
<keyword evidence="4" id="KW-0472">Membrane</keyword>
<organism evidence="5 6">
    <name type="scientific">Agaribacillus aureus</name>
    <dbReference type="NCBI Taxonomy" id="3051825"/>
    <lineage>
        <taxon>Bacteria</taxon>
        <taxon>Pseudomonadati</taxon>
        <taxon>Bacteroidota</taxon>
        <taxon>Cytophagia</taxon>
        <taxon>Cytophagales</taxon>
        <taxon>Splendidivirgaceae</taxon>
        <taxon>Agaribacillus</taxon>
    </lineage>
</organism>
<dbReference type="InterPro" id="IPR011990">
    <property type="entry name" value="TPR-like_helical_dom_sf"/>
</dbReference>
<comment type="caution">
    <text evidence="5">The sequence shown here is derived from an EMBL/GenBank/DDBJ whole genome shotgun (WGS) entry which is preliminary data.</text>
</comment>
<feature type="transmembrane region" description="Helical" evidence="4">
    <location>
        <begin position="12"/>
        <end position="31"/>
    </location>
</feature>
<dbReference type="PROSITE" id="PS50005">
    <property type="entry name" value="TPR"/>
    <property type="match status" value="5"/>
</dbReference>
<dbReference type="Gene3D" id="1.25.40.10">
    <property type="entry name" value="Tetratricopeptide repeat domain"/>
    <property type="match status" value="4"/>
</dbReference>
<feature type="repeat" description="TPR" evidence="3">
    <location>
        <begin position="341"/>
        <end position="374"/>
    </location>
</feature>
<name>A0ABT8KYP9_9BACT</name>
<protein>
    <submittedName>
        <fullName evidence="5">Tetratricopeptide repeat protein</fullName>
    </submittedName>
</protein>
<feature type="repeat" description="TPR" evidence="3">
    <location>
        <begin position="205"/>
        <end position="238"/>
    </location>
</feature>
<evidence type="ECO:0000313" key="6">
    <source>
        <dbReference type="Proteomes" id="UP001172083"/>
    </source>
</evidence>
<dbReference type="RefSeq" id="WP_346755911.1">
    <property type="nucleotide sequence ID" value="NZ_JAUJEB010000001.1"/>
</dbReference>
<reference evidence="5" key="1">
    <citation type="submission" date="2023-06" db="EMBL/GenBank/DDBJ databases">
        <title>Genomic of Agaribacillus aureum.</title>
        <authorList>
            <person name="Wang G."/>
        </authorList>
    </citation>
    <scope>NUCLEOTIDE SEQUENCE</scope>
    <source>
        <strain evidence="5">BMA12</strain>
    </source>
</reference>
<evidence type="ECO:0000256" key="1">
    <source>
        <dbReference type="ARBA" id="ARBA00022737"/>
    </source>
</evidence>
<accession>A0ABT8KYP9</accession>
<dbReference type="SMART" id="SM00028">
    <property type="entry name" value="TPR"/>
    <property type="match status" value="10"/>
</dbReference>
<keyword evidence="6" id="KW-1185">Reference proteome</keyword>
<dbReference type="EMBL" id="JAUJEB010000001">
    <property type="protein sequence ID" value="MDN5210568.1"/>
    <property type="molecule type" value="Genomic_DNA"/>
</dbReference>
<feature type="repeat" description="TPR" evidence="3">
    <location>
        <begin position="171"/>
        <end position="204"/>
    </location>
</feature>
<evidence type="ECO:0000256" key="2">
    <source>
        <dbReference type="ARBA" id="ARBA00022803"/>
    </source>
</evidence>
<dbReference type="Pfam" id="PF13371">
    <property type="entry name" value="TPR_9"/>
    <property type="match status" value="1"/>
</dbReference>
<dbReference type="InterPro" id="IPR050498">
    <property type="entry name" value="Ycf3"/>
</dbReference>
<dbReference type="PANTHER" id="PTHR44858:SF1">
    <property type="entry name" value="UDP-N-ACETYLGLUCOSAMINE--PEPTIDE N-ACETYLGLUCOSAMINYLTRANSFERASE SPINDLY-RELATED"/>
    <property type="match status" value="1"/>
</dbReference>
<dbReference type="PANTHER" id="PTHR44858">
    <property type="entry name" value="TETRATRICOPEPTIDE REPEAT PROTEIN 6"/>
    <property type="match status" value="1"/>
</dbReference>
<proteinExistence type="predicted"/>
<dbReference type="InterPro" id="IPR019734">
    <property type="entry name" value="TPR_rpt"/>
</dbReference>
<gene>
    <name evidence="5" type="ORF">QQ020_00875</name>
</gene>
<dbReference type="Pfam" id="PF13432">
    <property type="entry name" value="TPR_16"/>
    <property type="match status" value="2"/>
</dbReference>
<keyword evidence="4" id="KW-1133">Transmembrane helix</keyword>
<dbReference type="SUPFAM" id="SSF48452">
    <property type="entry name" value="TPR-like"/>
    <property type="match status" value="2"/>
</dbReference>
<evidence type="ECO:0000313" key="5">
    <source>
        <dbReference type="EMBL" id="MDN5210568.1"/>
    </source>
</evidence>
<feature type="repeat" description="TPR" evidence="3">
    <location>
        <begin position="307"/>
        <end position="340"/>
    </location>
</feature>
<evidence type="ECO:0000256" key="3">
    <source>
        <dbReference type="PROSITE-ProRule" id="PRU00339"/>
    </source>
</evidence>
<evidence type="ECO:0000256" key="4">
    <source>
        <dbReference type="SAM" id="Phobius"/>
    </source>
</evidence>
<keyword evidence="4" id="KW-0812">Transmembrane</keyword>
<dbReference type="Proteomes" id="UP001172083">
    <property type="component" value="Unassembled WGS sequence"/>
</dbReference>
<keyword evidence="1" id="KW-0677">Repeat</keyword>